<dbReference type="Proteomes" id="UP001165069">
    <property type="component" value="Unassembled WGS sequence"/>
</dbReference>
<accession>A0ABQ5QLC1</accession>
<dbReference type="InterPro" id="IPR013783">
    <property type="entry name" value="Ig-like_fold"/>
</dbReference>
<feature type="domain" description="IPT/TIG" evidence="1">
    <location>
        <begin position="37"/>
        <end position="112"/>
    </location>
</feature>
<dbReference type="PROSITE" id="PS51257">
    <property type="entry name" value="PROKAR_LIPOPROTEIN"/>
    <property type="match status" value="1"/>
</dbReference>
<feature type="domain" description="IPT/TIG" evidence="1">
    <location>
        <begin position="118"/>
        <end position="192"/>
    </location>
</feature>
<sequence length="755" mass="77665">MTFPSTRCLALTGLVLLGACGGGGGSSAPAPAVALAPTISAFSPMAIAEESTVTLTGAHFLGATQVAFNQISTSFTVSSDTQIQAIAPAGLTAGTITVTTPGGTGTSATAYTVAYWAPTITSVSPSSGQVGMPVVITGTNFGYAGTTLALGAQNITGFTKTATQISFDVPSGAVTGNLVVAGPGGTASSPFTVTPPPAGVTLDLHVDKVELTQSTQTLDNSVPIVAGKPGLIRAFVLANQANTATPAVRITLLNNGVAVGGYPKLVAAPGLSVPQAVDESTLTSSWNLSVPGTDLTTPTGSGYSILAEVDPTGAVPEIDKTNNTFTATLNGTTVPTFKTTIFPVVLGSGTGNITEANKAQWVARLAKMFPISSVDVAVGSTFTGSVSTLTSDNSDKSWDTLLSDLTAKHLADQANDRYYYGAVKVSYSNGTAGLGWVPNSPGDAYKYRTAVGWDKASGYADGGLFPEVFSHETGHNMGRQHSPCGTASNPDPNYPNTSEYVINGIGGGIGKWGYDSVLNALHSPLTNKDIMGYCTPNWVSDYVYKSILSFRAGSSGFLVVSAEDAILPTAPARQECLIVRGIIHENGQADLLPSFRTEAWPSTLPIAGDFTLECQDAQGRAVFTTPLELMDLGCSPQDHVRHFVMALPLDPAKLDAIAGLRVLRAGQVVTSLHPASPKGSITAATPSAQRQAGGKVQLAWDASLHPAALVRDADSGEVIAILSGGRQTITATSRRLDVVLSDGVSGPTHHLEPLE</sequence>
<dbReference type="Gene3D" id="3.40.390.10">
    <property type="entry name" value="Collagenase (Catalytic Domain)"/>
    <property type="match status" value="1"/>
</dbReference>
<dbReference type="InterPro" id="IPR024079">
    <property type="entry name" value="MetalloPept_cat_dom_sf"/>
</dbReference>
<gene>
    <name evidence="2" type="ORF">GETHLI_34700</name>
</gene>
<name>A0ABQ5QLC1_9BACT</name>
<organism evidence="2 3">
    <name type="scientific">Geothrix limicola</name>
    <dbReference type="NCBI Taxonomy" id="2927978"/>
    <lineage>
        <taxon>Bacteria</taxon>
        <taxon>Pseudomonadati</taxon>
        <taxon>Acidobacteriota</taxon>
        <taxon>Holophagae</taxon>
        <taxon>Holophagales</taxon>
        <taxon>Holophagaceae</taxon>
        <taxon>Geothrix</taxon>
    </lineage>
</organism>
<comment type="caution">
    <text evidence="2">The sequence shown here is derived from an EMBL/GenBank/DDBJ whole genome shotgun (WGS) entry which is preliminary data.</text>
</comment>
<dbReference type="Gene3D" id="2.60.40.10">
    <property type="entry name" value="Immunoglobulins"/>
    <property type="match status" value="3"/>
</dbReference>
<keyword evidence="3" id="KW-1185">Reference proteome</keyword>
<dbReference type="RefSeq" id="WP_285577850.1">
    <property type="nucleotide sequence ID" value="NZ_BSDE01000009.1"/>
</dbReference>
<dbReference type="SUPFAM" id="SSF81296">
    <property type="entry name" value="E set domains"/>
    <property type="match status" value="2"/>
</dbReference>
<evidence type="ECO:0000313" key="3">
    <source>
        <dbReference type="Proteomes" id="UP001165069"/>
    </source>
</evidence>
<dbReference type="SUPFAM" id="SSF55486">
    <property type="entry name" value="Metalloproteases ('zincins'), catalytic domain"/>
    <property type="match status" value="1"/>
</dbReference>
<protein>
    <recommendedName>
        <fullName evidence="1">IPT/TIG domain-containing protein</fullName>
    </recommendedName>
</protein>
<evidence type="ECO:0000259" key="1">
    <source>
        <dbReference type="Pfam" id="PF01833"/>
    </source>
</evidence>
<dbReference type="InterPro" id="IPR014756">
    <property type="entry name" value="Ig_E-set"/>
</dbReference>
<dbReference type="EMBL" id="BSDE01000009">
    <property type="protein sequence ID" value="GLH74968.1"/>
    <property type="molecule type" value="Genomic_DNA"/>
</dbReference>
<reference evidence="2 3" key="1">
    <citation type="journal article" date="2023" name="Antonie Van Leeuwenhoek">
        <title>Mesoterricola silvestris gen. nov., sp. nov., Mesoterricola sediminis sp. nov., Geothrix oryzae sp. nov., Geothrix edaphica sp. nov., Geothrix rubra sp. nov., and Geothrix limicola sp. nov., six novel members of Acidobacteriota isolated from soils.</title>
        <authorList>
            <person name="Itoh H."/>
            <person name="Sugisawa Y."/>
            <person name="Mise K."/>
            <person name="Xu Z."/>
            <person name="Kuniyasu M."/>
            <person name="Ushijima N."/>
            <person name="Kawano K."/>
            <person name="Kobayashi E."/>
            <person name="Shiratori Y."/>
            <person name="Masuda Y."/>
            <person name="Senoo K."/>
        </authorList>
    </citation>
    <scope>NUCLEOTIDE SEQUENCE [LARGE SCALE GENOMIC DNA]</scope>
    <source>
        <strain evidence="2 3">Red804</strain>
    </source>
</reference>
<evidence type="ECO:0000313" key="2">
    <source>
        <dbReference type="EMBL" id="GLH74968.1"/>
    </source>
</evidence>
<dbReference type="Pfam" id="PF13688">
    <property type="entry name" value="Reprolysin_5"/>
    <property type="match status" value="1"/>
</dbReference>
<dbReference type="InterPro" id="IPR002909">
    <property type="entry name" value="IPT_dom"/>
</dbReference>
<proteinExistence type="predicted"/>
<dbReference type="Pfam" id="PF01833">
    <property type="entry name" value="TIG"/>
    <property type="match status" value="2"/>
</dbReference>